<sequence>MSFSTNSLLVLAVALGLCFGAAALGAKVTTPEIPTWYASLAKPSWTPPRAAFPIVWPILYLLMAVAVWLLWQAEPSPARTAALIGFAAQLFLNTIWSPVFFGRHDITGGLVIILLLALTLTFTVAMAFQVYWIPGALLVPYLLWILFAAALNFRIWTLN</sequence>
<evidence type="ECO:0000256" key="5">
    <source>
        <dbReference type="ARBA" id="ARBA00023136"/>
    </source>
</evidence>
<dbReference type="CDD" id="cd15904">
    <property type="entry name" value="TSPO_MBR"/>
    <property type="match status" value="1"/>
</dbReference>
<feature type="transmembrane region" description="Helical" evidence="6">
    <location>
        <begin position="107"/>
        <end position="128"/>
    </location>
</feature>
<feature type="transmembrane region" description="Helical" evidence="6">
    <location>
        <begin position="50"/>
        <end position="71"/>
    </location>
</feature>
<keyword evidence="5 6" id="KW-0472">Membrane</keyword>
<comment type="similarity">
    <text evidence="2">Belongs to the TspO/BZRP family.</text>
</comment>
<dbReference type="PIRSF" id="PIRSF005859">
    <property type="entry name" value="PBR"/>
    <property type="match status" value="1"/>
</dbReference>
<dbReference type="Pfam" id="PF03073">
    <property type="entry name" value="TspO_MBR"/>
    <property type="match status" value="1"/>
</dbReference>
<dbReference type="PANTHER" id="PTHR10057">
    <property type="entry name" value="PERIPHERAL-TYPE BENZODIAZEPINE RECEPTOR"/>
    <property type="match status" value="1"/>
</dbReference>
<dbReference type="InterPro" id="IPR038330">
    <property type="entry name" value="TspO/MBR-related_sf"/>
</dbReference>
<dbReference type="InterPro" id="IPR004307">
    <property type="entry name" value="TspO_MBR"/>
</dbReference>
<keyword evidence="4 6" id="KW-1133">Transmembrane helix</keyword>
<dbReference type="EMBL" id="CP036498">
    <property type="protein sequence ID" value="QUS42082.1"/>
    <property type="molecule type" value="Genomic_DNA"/>
</dbReference>
<evidence type="ECO:0000313" key="7">
    <source>
        <dbReference type="EMBL" id="QUS42082.1"/>
    </source>
</evidence>
<comment type="subcellular location">
    <subcellularLocation>
        <location evidence="1">Membrane</location>
        <topology evidence="1">Multi-pass membrane protein</topology>
    </subcellularLocation>
</comment>
<evidence type="ECO:0000256" key="2">
    <source>
        <dbReference type="ARBA" id="ARBA00007524"/>
    </source>
</evidence>
<evidence type="ECO:0000256" key="6">
    <source>
        <dbReference type="SAM" id="Phobius"/>
    </source>
</evidence>
<reference evidence="7 8" key="1">
    <citation type="submission" date="2019-02" db="EMBL/GenBank/DDBJ databases">
        <title>Emended description of the genus Rhodopseudomonas and description of Rhodopseudomonas albus sp. nov., a non-phototrophic, heavy-metal-tolerant bacterium isolated from garden soil.</title>
        <authorList>
            <person name="Bao Z."/>
            <person name="Cao W.W."/>
            <person name="Sato Y."/>
            <person name="Nishizawa T."/>
            <person name="Zhao J."/>
            <person name="Guo Y."/>
            <person name="Ohta H."/>
        </authorList>
    </citation>
    <scope>NUCLEOTIDE SEQUENCE [LARGE SCALE GENOMIC DNA]</scope>
    <source>
        <strain evidence="7 8">SK50-23</strain>
    </source>
</reference>
<accession>A0ABX8AFM9</accession>
<feature type="transmembrane region" description="Helical" evidence="6">
    <location>
        <begin position="83"/>
        <end position="101"/>
    </location>
</feature>
<dbReference type="PANTHER" id="PTHR10057:SF0">
    <property type="entry name" value="TRANSLOCATOR PROTEIN"/>
    <property type="match status" value="1"/>
</dbReference>
<keyword evidence="3 6" id="KW-0812">Transmembrane</keyword>
<protein>
    <submittedName>
        <fullName evidence="7">Tryptophan-rich sensory protein</fullName>
    </submittedName>
</protein>
<feature type="transmembrane region" description="Helical" evidence="6">
    <location>
        <begin position="135"/>
        <end position="156"/>
    </location>
</feature>
<gene>
    <name evidence="7" type="ORF">RPMA_27115</name>
</gene>
<dbReference type="Gene3D" id="1.20.1260.100">
    <property type="entry name" value="TspO/MBR protein"/>
    <property type="match status" value="1"/>
</dbReference>
<evidence type="ECO:0000256" key="4">
    <source>
        <dbReference type="ARBA" id="ARBA00022989"/>
    </source>
</evidence>
<keyword evidence="8" id="KW-1185">Reference proteome</keyword>
<proteinExistence type="inferred from homology"/>
<organism evidence="7 8">
    <name type="scientific">Tardiphaga alba</name>
    <dbReference type="NCBI Taxonomy" id="340268"/>
    <lineage>
        <taxon>Bacteria</taxon>
        <taxon>Pseudomonadati</taxon>
        <taxon>Pseudomonadota</taxon>
        <taxon>Alphaproteobacteria</taxon>
        <taxon>Hyphomicrobiales</taxon>
        <taxon>Nitrobacteraceae</taxon>
        <taxon>Tardiphaga</taxon>
    </lineage>
</organism>
<dbReference type="Proteomes" id="UP000682843">
    <property type="component" value="Chromosome"/>
</dbReference>
<evidence type="ECO:0000313" key="8">
    <source>
        <dbReference type="Proteomes" id="UP000682843"/>
    </source>
</evidence>
<evidence type="ECO:0000256" key="1">
    <source>
        <dbReference type="ARBA" id="ARBA00004141"/>
    </source>
</evidence>
<name>A0ABX8AFM9_9BRAD</name>
<evidence type="ECO:0000256" key="3">
    <source>
        <dbReference type="ARBA" id="ARBA00022692"/>
    </source>
</evidence>